<dbReference type="Gene3D" id="2.130.10.10">
    <property type="entry name" value="YVTN repeat-like/Quinoprotein amine dehydrogenase"/>
    <property type="match status" value="1"/>
</dbReference>
<dbReference type="InterPro" id="IPR055188">
    <property type="entry name" value="Choice_anch_I"/>
</dbReference>
<organism evidence="2 3">
    <name type="scientific">Isoalcanivorax beigongshangi</name>
    <dbReference type="NCBI Taxonomy" id="3238810"/>
    <lineage>
        <taxon>Bacteria</taxon>
        <taxon>Pseudomonadati</taxon>
        <taxon>Pseudomonadota</taxon>
        <taxon>Gammaproteobacteria</taxon>
        <taxon>Oceanospirillales</taxon>
        <taxon>Alcanivoracaceae</taxon>
        <taxon>Isoalcanivorax</taxon>
    </lineage>
</organism>
<dbReference type="Pfam" id="PF22494">
    <property type="entry name" value="choice_anch_I"/>
    <property type="match status" value="2"/>
</dbReference>
<dbReference type="SUPFAM" id="SSF51004">
    <property type="entry name" value="C-terminal (heme d1) domain of cytochrome cd1-nitrite reductase"/>
    <property type="match status" value="1"/>
</dbReference>
<feature type="domain" description="Choice-of-anchor I" evidence="1">
    <location>
        <begin position="55"/>
        <end position="331"/>
    </location>
</feature>
<dbReference type="EMBL" id="JBGCUO010000001">
    <property type="protein sequence ID" value="MEY1662461.1"/>
    <property type="molecule type" value="Genomic_DNA"/>
</dbReference>
<protein>
    <submittedName>
        <fullName evidence="2">Choice-of-anchor I family protein</fullName>
    </submittedName>
</protein>
<evidence type="ECO:0000313" key="3">
    <source>
        <dbReference type="Proteomes" id="UP001562065"/>
    </source>
</evidence>
<dbReference type="InterPro" id="IPR052956">
    <property type="entry name" value="Mesenchyme-surface_protein"/>
</dbReference>
<dbReference type="Proteomes" id="UP001562065">
    <property type="component" value="Unassembled WGS sequence"/>
</dbReference>
<dbReference type="PANTHER" id="PTHR46928">
    <property type="entry name" value="MESENCHYME-SPECIFIC CELL SURFACE GLYCOPROTEIN"/>
    <property type="match status" value="1"/>
</dbReference>
<proteinExistence type="predicted"/>
<feature type="domain" description="Choice-of-anchor I" evidence="1">
    <location>
        <begin position="431"/>
        <end position="615"/>
    </location>
</feature>
<comment type="caution">
    <text evidence="2">The sequence shown here is derived from an EMBL/GenBank/DDBJ whole genome shotgun (WGS) entry which is preliminary data.</text>
</comment>
<sequence>MQRIIPWLGSALLTVTLAGCGSSSDSDHGVTPPPAPKAVTLSLAGRYSTGTFEQSAAEIPAFDTTGQRIFMVNAQSGQVDVLDASNPAQLNRQTVLDVTAVVPGATVNSIAIHGNLLAVAIEPVLKTDPGTLALYRLDNLEQPISTVPVGALPDMVTFTPDGGYVLVANEGEPSDDYQIDPEGSVSVVAVSDPLNPQVRTADFHAFNDQAAQLRAKGVRLYGPHASVAQDLEPEYIAVAADSRTAWVALQENNALAKIDIATATITDIVPLGFKDHGADGNGLDVSDEPLAPEVRTWQGVLGMYQPDAIAAYQVAGSTYILSANEGDARAWGEDNPDYFKAGACGDADQGFVEELRVKHLVHSKGFARRCGDDMPPQLMALANGALLNPEVFSYCGATAGDAGLCREDDQLGRLKISWVQGYRTDEAGAPVMFNAQGEQDAHGDRLMYDQLYAYGARSFSIWSADGALVWDSGDQFEQFLLSDQCKLGSARNIDCASYFNSGHNAPGKARARSTGKGPEPEGVAVGTIEGRQYAFIGLERMGGVMLYDITDPNAPVFKDYLNSRDDWDQDPAVALEAAGDLGPEGLVFVPAEQTPDGKPWVIVGNEVSGTTAVFHVELTH</sequence>
<name>A0ABV4AL13_9GAMM</name>
<dbReference type="NCBIfam" id="NF038117">
    <property type="entry name" value="choice_anch_I"/>
    <property type="match status" value="1"/>
</dbReference>
<dbReference type="RefSeq" id="WP_369455696.1">
    <property type="nucleotide sequence ID" value="NZ_JBGCUO010000001.1"/>
</dbReference>
<dbReference type="InterPro" id="IPR015943">
    <property type="entry name" value="WD40/YVTN_repeat-like_dom_sf"/>
</dbReference>
<evidence type="ECO:0000259" key="1">
    <source>
        <dbReference type="Pfam" id="PF22494"/>
    </source>
</evidence>
<gene>
    <name evidence="2" type="ORF">AB5I84_09915</name>
</gene>
<accession>A0ABV4AL13</accession>
<dbReference type="PANTHER" id="PTHR46928:SF1">
    <property type="entry name" value="MESENCHYME-SPECIFIC CELL SURFACE GLYCOPROTEIN"/>
    <property type="match status" value="1"/>
</dbReference>
<reference evidence="2 3" key="1">
    <citation type="submission" date="2024-07" db="EMBL/GenBank/DDBJ databases">
        <authorList>
            <person name="Ren Q."/>
        </authorList>
    </citation>
    <scope>NUCLEOTIDE SEQUENCE [LARGE SCALE GENOMIC DNA]</scope>
    <source>
        <strain evidence="2 3">REN37</strain>
    </source>
</reference>
<keyword evidence="3" id="KW-1185">Reference proteome</keyword>
<dbReference type="InterPro" id="IPR011048">
    <property type="entry name" value="Haem_d1_sf"/>
</dbReference>
<dbReference type="PROSITE" id="PS51257">
    <property type="entry name" value="PROKAR_LIPOPROTEIN"/>
    <property type="match status" value="1"/>
</dbReference>
<evidence type="ECO:0000313" key="2">
    <source>
        <dbReference type="EMBL" id="MEY1662461.1"/>
    </source>
</evidence>